<feature type="domain" description="DUF6292" evidence="2">
    <location>
        <begin position="35"/>
        <end position="120"/>
    </location>
</feature>
<evidence type="ECO:0000259" key="2">
    <source>
        <dbReference type="Pfam" id="PF19809"/>
    </source>
</evidence>
<name>A0A7W7WVR0_9PSEU</name>
<proteinExistence type="predicted"/>
<accession>A0A7W7WVR0</accession>
<dbReference type="RefSeq" id="WP_184668854.1">
    <property type="nucleotide sequence ID" value="NZ_BAABAI010000001.1"/>
</dbReference>
<evidence type="ECO:0000313" key="3">
    <source>
        <dbReference type="EMBL" id="MBB4965356.1"/>
    </source>
</evidence>
<organism evidence="3 4">
    <name type="scientific">Saccharothrix violaceirubra</name>
    <dbReference type="NCBI Taxonomy" id="413306"/>
    <lineage>
        <taxon>Bacteria</taxon>
        <taxon>Bacillati</taxon>
        <taxon>Actinomycetota</taxon>
        <taxon>Actinomycetes</taxon>
        <taxon>Pseudonocardiales</taxon>
        <taxon>Pseudonocardiaceae</taxon>
        <taxon>Saccharothrix</taxon>
    </lineage>
</organism>
<dbReference type="Pfam" id="PF19809">
    <property type="entry name" value="DUF6292"/>
    <property type="match status" value="1"/>
</dbReference>
<gene>
    <name evidence="3" type="ORF">F4559_002715</name>
</gene>
<reference evidence="3 4" key="1">
    <citation type="submission" date="2020-08" db="EMBL/GenBank/DDBJ databases">
        <title>Sequencing the genomes of 1000 actinobacteria strains.</title>
        <authorList>
            <person name="Klenk H.-P."/>
        </authorList>
    </citation>
    <scope>NUCLEOTIDE SEQUENCE [LARGE SCALE GENOMIC DNA]</scope>
    <source>
        <strain evidence="3 4">DSM 45084</strain>
    </source>
</reference>
<evidence type="ECO:0000313" key="4">
    <source>
        <dbReference type="Proteomes" id="UP000542674"/>
    </source>
</evidence>
<comment type="caution">
    <text evidence="3">The sequence shown here is derived from an EMBL/GenBank/DDBJ whole genome shotgun (WGS) entry which is preliminary data.</text>
</comment>
<protein>
    <recommendedName>
        <fullName evidence="2">DUF6292 domain-containing protein</fullName>
    </recommendedName>
</protein>
<dbReference type="InterPro" id="IPR046259">
    <property type="entry name" value="DUF6292"/>
</dbReference>
<dbReference type="EMBL" id="JACHJS010000001">
    <property type="protein sequence ID" value="MBB4965356.1"/>
    <property type="molecule type" value="Genomic_DNA"/>
</dbReference>
<keyword evidence="4" id="KW-1185">Reference proteome</keyword>
<dbReference type="AlphaFoldDB" id="A0A7W7WVR0"/>
<feature type="region of interest" description="Disordered" evidence="1">
    <location>
        <begin position="1"/>
        <end position="21"/>
    </location>
</feature>
<feature type="compositionally biased region" description="Acidic residues" evidence="1">
    <location>
        <begin position="12"/>
        <end position="21"/>
    </location>
</feature>
<dbReference type="Proteomes" id="UP000542674">
    <property type="component" value="Unassembled WGS sequence"/>
</dbReference>
<evidence type="ECO:0000256" key="1">
    <source>
        <dbReference type="SAM" id="MobiDB-lite"/>
    </source>
</evidence>
<sequence length="134" mass="14246">MRVKQSARSGEPDEGGDGVAEWDFDDSGIRALRQYARAVGVALSLGGDCWCVEEEPRGGIYLPLDGRVAAFPEHDVALLWDEKAGWSASLETTGGADVVLERFTGPAKASPADVAAWAADLLRTEAVDDLTRVA</sequence>